<dbReference type="Pfam" id="PF00535">
    <property type="entry name" value="Glycos_transf_2"/>
    <property type="match status" value="1"/>
</dbReference>
<name>A0A6N4SPF6_CYTH3</name>
<evidence type="ECO:0000313" key="5">
    <source>
        <dbReference type="Proteomes" id="UP000001822"/>
    </source>
</evidence>
<keyword evidence="2" id="KW-1133">Transmembrane helix</keyword>
<feature type="domain" description="Glycosyltransferase 2-like" evidence="3">
    <location>
        <begin position="5"/>
        <end position="108"/>
    </location>
</feature>
<dbReference type="Proteomes" id="UP000001822">
    <property type="component" value="Chromosome"/>
</dbReference>
<feature type="transmembrane region" description="Helical" evidence="2">
    <location>
        <begin position="205"/>
        <end position="223"/>
    </location>
</feature>
<keyword evidence="5" id="KW-1185">Reference proteome</keyword>
<dbReference type="EMBL" id="CP000383">
    <property type="protein sequence ID" value="ABG58177.1"/>
    <property type="molecule type" value="Genomic_DNA"/>
</dbReference>
<evidence type="ECO:0000256" key="1">
    <source>
        <dbReference type="ARBA" id="ARBA00038494"/>
    </source>
</evidence>
<dbReference type="SUPFAM" id="SSF53448">
    <property type="entry name" value="Nucleotide-diphospho-sugar transferases"/>
    <property type="match status" value="1"/>
</dbReference>
<dbReference type="AlphaFoldDB" id="A0A6N4SPF6"/>
<dbReference type="KEGG" id="chu:CHU_0896"/>
<dbReference type="RefSeq" id="WP_011584292.1">
    <property type="nucleotide sequence ID" value="NC_008255.1"/>
</dbReference>
<dbReference type="PANTHER" id="PTHR43630:SF2">
    <property type="entry name" value="GLYCOSYLTRANSFERASE"/>
    <property type="match status" value="1"/>
</dbReference>
<accession>A0A6N4SPF6</accession>
<dbReference type="CDD" id="cd02511">
    <property type="entry name" value="Beta4Glucosyltransferase"/>
    <property type="match status" value="1"/>
</dbReference>
<dbReference type="PANTHER" id="PTHR43630">
    <property type="entry name" value="POLY-BETA-1,6-N-ACETYL-D-GLUCOSAMINE SYNTHASE"/>
    <property type="match status" value="1"/>
</dbReference>
<proteinExistence type="inferred from homology"/>
<dbReference type="InterPro" id="IPR001173">
    <property type="entry name" value="Glyco_trans_2-like"/>
</dbReference>
<keyword evidence="2" id="KW-0472">Membrane</keyword>
<gene>
    <name evidence="4" type="ordered locus">CHU_0896</name>
</gene>
<dbReference type="Gene3D" id="3.90.550.10">
    <property type="entry name" value="Spore Coat Polysaccharide Biosynthesis Protein SpsA, Chain A"/>
    <property type="match status" value="1"/>
</dbReference>
<dbReference type="InterPro" id="IPR029044">
    <property type="entry name" value="Nucleotide-diphossugar_trans"/>
</dbReference>
<evidence type="ECO:0000313" key="4">
    <source>
        <dbReference type="EMBL" id="ABG58177.1"/>
    </source>
</evidence>
<comment type="similarity">
    <text evidence="1">Belongs to the glycosyltransferase 2 family. WaaE/KdtX subfamily.</text>
</comment>
<evidence type="ECO:0000256" key="2">
    <source>
        <dbReference type="SAM" id="Phobius"/>
    </source>
</evidence>
<dbReference type="OrthoDB" id="9815923at2"/>
<keyword evidence="2" id="KW-0812">Transmembrane</keyword>
<reference evidence="4 5" key="1">
    <citation type="journal article" date="2007" name="Appl. Environ. Microbiol.">
        <title>Genome sequence of the cellulolytic gliding bacterium Cytophaga hutchinsonii.</title>
        <authorList>
            <person name="Xie G."/>
            <person name="Bruce D.C."/>
            <person name="Challacombe J.F."/>
            <person name="Chertkov O."/>
            <person name="Detter J.C."/>
            <person name="Gilna P."/>
            <person name="Han C.S."/>
            <person name="Lucas S."/>
            <person name="Misra M."/>
            <person name="Myers G.L."/>
            <person name="Richardson P."/>
            <person name="Tapia R."/>
            <person name="Thayer N."/>
            <person name="Thompson L.S."/>
            <person name="Brettin T.S."/>
            <person name="Henrissat B."/>
            <person name="Wilson D.B."/>
            <person name="McBride M.J."/>
        </authorList>
    </citation>
    <scope>NUCLEOTIDE SEQUENCE [LARGE SCALE GENOMIC DNA]</scope>
    <source>
        <strain evidence="5">ATCC 33406 / DSM 1761 / CIP 103989 / NBRC 15051 / NCIMB 9469 / D465</strain>
    </source>
</reference>
<evidence type="ECO:0000259" key="3">
    <source>
        <dbReference type="Pfam" id="PF00535"/>
    </source>
</evidence>
<organism evidence="4 5">
    <name type="scientific">Cytophaga hutchinsonii (strain ATCC 33406 / DSM 1761 / CIP 103989 / NBRC 15051 / NCIMB 9469 / D465)</name>
    <dbReference type="NCBI Taxonomy" id="269798"/>
    <lineage>
        <taxon>Bacteria</taxon>
        <taxon>Pseudomonadati</taxon>
        <taxon>Bacteroidota</taxon>
        <taxon>Cytophagia</taxon>
        <taxon>Cytophagales</taxon>
        <taxon>Cytophagaceae</taxon>
        <taxon>Cytophaga</taxon>
    </lineage>
</organism>
<sequence>MNNLTVLIITYNEDPNIHRVLEKLRWAEKIVLLDSGSTDETLSIAGTFSNVEVVYRKFDSFAEQCNFGLSLIKTEWVLSLDADYVLTEPLIAEIKHAVTDTTVDAWNVCFRFCVYGYPLRSDNTTPRPILFRTLKGNYYNDGHAHRLAVQGKESNFKNKILHDDRKDLSRWFKNQDSYALKECQKLIQKPYEELRPIDKIRKLKWIAPFMVFFYSLFIKGLILDGWHGWYYTLQRTMVEIMFTLRLIEAEKINKQAKEYAKTK</sequence>
<protein>
    <submittedName>
        <fullName evidence="4">B-glycosyltransferase, glycosyltransferase family 2 protein</fullName>
    </submittedName>
</protein>